<comment type="caution">
    <text evidence="1">The sequence shown here is derived from an EMBL/GenBank/DDBJ whole genome shotgun (WGS) entry which is preliminary data.</text>
</comment>
<sequence>MSSRRLQSPLNDALKLRYQGTSQPFDAESSALANVKTYTDINFQIVPQNSENAVQSKWEKQVNKGQSSEIKFVRVEGKTITIQMMRDYCEAEIAPYLLKPSERFLEEMGAGTVWLHINVSNHHGHLSEGSVLMLLLDLKWPGYEDCAKKVKIGAGGISRAELAHAISCCIFDAIVTLDRRPIMPGFELWKVGAGGIQPKNLYLHGIAKVSETGFVSKIGQRPY</sequence>
<dbReference type="InParanoid" id="A0A409YSY0"/>
<evidence type="ECO:0000313" key="1">
    <source>
        <dbReference type="EMBL" id="PPR06110.1"/>
    </source>
</evidence>
<organism evidence="1 2">
    <name type="scientific">Gymnopilus dilepis</name>
    <dbReference type="NCBI Taxonomy" id="231916"/>
    <lineage>
        <taxon>Eukaryota</taxon>
        <taxon>Fungi</taxon>
        <taxon>Dikarya</taxon>
        <taxon>Basidiomycota</taxon>
        <taxon>Agaricomycotina</taxon>
        <taxon>Agaricomycetes</taxon>
        <taxon>Agaricomycetidae</taxon>
        <taxon>Agaricales</taxon>
        <taxon>Agaricineae</taxon>
        <taxon>Hymenogastraceae</taxon>
        <taxon>Gymnopilus</taxon>
    </lineage>
</organism>
<keyword evidence="2" id="KW-1185">Reference proteome</keyword>
<name>A0A409YSY0_9AGAR</name>
<gene>
    <name evidence="1" type="ORF">CVT26_005337</name>
</gene>
<dbReference type="EMBL" id="NHYE01000375">
    <property type="protein sequence ID" value="PPR06110.1"/>
    <property type="molecule type" value="Genomic_DNA"/>
</dbReference>
<evidence type="ECO:0000313" key="2">
    <source>
        <dbReference type="Proteomes" id="UP000284706"/>
    </source>
</evidence>
<reference evidence="1 2" key="1">
    <citation type="journal article" date="2018" name="Evol. Lett.">
        <title>Horizontal gene cluster transfer increased hallucinogenic mushroom diversity.</title>
        <authorList>
            <person name="Reynolds H.T."/>
            <person name="Vijayakumar V."/>
            <person name="Gluck-Thaler E."/>
            <person name="Korotkin H.B."/>
            <person name="Matheny P.B."/>
            <person name="Slot J.C."/>
        </authorList>
    </citation>
    <scope>NUCLEOTIDE SEQUENCE [LARGE SCALE GENOMIC DNA]</scope>
    <source>
        <strain evidence="1 2">SRW20</strain>
    </source>
</reference>
<dbReference type="AlphaFoldDB" id="A0A409YSY0"/>
<accession>A0A409YSY0</accession>
<protein>
    <submittedName>
        <fullName evidence="1">Uncharacterized protein</fullName>
    </submittedName>
</protein>
<proteinExistence type="predicted"/>
<dbReference type="Proteomes" id="UP000284706">
    <property type="component" value="Unassembled WGS sequence"/>
</dbReference>